<dbReference type="Proteomes" id="UP000319257">
    <property type="component" value="Unassembled WGS sequence"/>
</dbReference>
<feature type="compositionally biased region" description="Basic and acidic residues" evidence="6">
    <location>
        <begin position="367"/>
        <end position="376"/>
    </location>
</feature>
<feature type="compositionally biased region" description="Acidic residues" evidence="6">
    <location>
        <begin position="1888"/>
        <end position="1903"/>
    </location>
</feature>
<keyword evidence="8" id="KW-1185">Reference proteome</keyword>
<feature type="region of interest" description="Disordered" evidence="6">
    <location>
        <begin position="802"/>
        <end position="821"/>
    </location>
</feature>
<feature type="compositionally biased region" description="Basic and acidic residues" evidence="6">
    <location>
        <begin position="1761"/>
        <end position="1770"/>
    </location>
</feature>
<evidence type="ECO:0000256" key="4">
    <source>
        <dbReference type="ARBA" id="ARBA00014848"/>
    </source>
</evidence>
<name>A0A507AEI9_9PEZI</name>
<feature type="compositionally biased region" description="Acidic residues" evidence="6">
    <location>
        <begin position="1942"/>
        <end position="1981"/>
    </location>
</feature>
<feature type="compositionally biased region" description="Basic and acidic residues" evidence="6">
    <location>
        <begin position="1778"/>
        <end position="1787"/>
    </location>
</feature>
<feature type="region of interest" description="Disordered" evidence="6">
    <location>
        <begin position="1747"/>
        <end position="1981"/>
    </location>
</feature>
<comment type="subcellular location">
    <subcellularLocation>
        <location evidence="2">Nucleus</location>
    </subcellularLocation>
</comment>
<organism evidence="7 8">
    <name type="scientific">Thyridium curvatum</name>
    <dbReference type="NCBI Taxonomy" id="1093900"/>
    <lineage>
        <taxon>Eukaryota</taxon>
        <taxon>Fungi</taxon>
        <taxon>Dikarya</taxon>
        <taxon>Ascomycota</taxon>
        <taxon>Pezizomycotina</taxon>
        <taxon>Sordariomycetes</taxon>
        <taxon>Sordariomycetidae</taxon>
        <taxon>Thyridiales</taxon>
        <taxon>Thyridiaceae</taxon>
        <taxon>Thyridium</taxon>
    </lineage>
</organism>
<dbReference type="GO" id="GO:0031491">
    <property type="term" value="F:nucleosome binding"/>
    <property type="evidence" value="ECO:0007669"/>
    <property type="project" value="TreeGrafter"/>
</dbReference>
<keyword evidence="5" id="KW-0539">Nucleus</keyword>
<dbReference type="GeneID" id="41978048"/>
<dbReference type="PANTHER" id="PTHR15502">
    <property type="entry name" value="CALCINEURIN-BINDING PROTEIN CABIN 1-RELATED"/>
    <property type="match status" value="1"/>
</dbReference>
<evidence type="ECO:0000256" key="1">
    <source>
        <dbReference type="ARBA" id="ARBA00002687"/>
    </source>
</evidence>
<evidence type="ECO:0000256" key="3">
    <source>
        <dbReference type="ARBA" id="ARBA00007335"/>
    </source>
</evidence>
<comment type="caution">
    <text evidence="7">The sequence shown here is derived from an EMBL/GenBank/DDBJ whole genome shotgun (WGS) entry which is preliminary data.</text>
</comment>
<dbReference type="GO" id="GO:0005634">
    <property type="term" value="C:nucleus"/>
    <property type="evidence" value="ECO:0007669"/>
    <property type="project" value="UniProtKB-SubCell"/>
</dbReference>
<proteinExistence type="inferred from homology"/>
<evidence type="ECO:0000256" key="5">
    <source>
        <dbReference type="ARBA" id="ARBA00023242"/>
    </source>
</evidence>
<evidence type="ECO:0000256" key="2">
    <source>
        <dbReference type="ARBA" id="ARBA00004123"/>
    </source>
</evidence>
<feature type="compositionally biased region" description="Basic and acidic residues" evidence="6">
    <location>
        <begin position="1914"/>
        <end position="1925"/>
    </location>
</feature>
<comment type="similarity">
    <text evidence="3">Belongs to the HIR3 family.</text>
</comment>
<dbReference type="OrthoDB" id="77564at2759"/>
<feature type="compositionally biased region" description="Basic and acidic residues" evidence="6">
    <location>
        <begin position="387"/>
        <end position="404"/>
    </location>
</feature>
<protein>
    <recommendedName>
        <fullName evidence="4">Histone transcription regulator 3 homolog</fullName>
    </recommendedName>
</protein>
<dbReference type="InParanoid" id="A0A507AEI9"/>
<gene>
    <name evidence="7" type="ORF">E0L32_010601</name>
</gene>
<reference evidence="7 8" key="1">
    <citation type="submission" date="2019-06" db="EMBL/GenBank/DDBJ databases">
        <title>Draft genome sequence of the filamentous fungus Phialemoniopsis curvata isolated from diesel fuel.</title>
        <authorList>
            <person name="Varaljay V.A."/>
            <person name="Lyon W.J."/>
            <person name="Crouch A.L."/>
            <person name="Drake C.E."/>
            <person name="Hollomon J.M."/>
            <person name="Nadeau L.J."/>
            <person name="Nunn H.S."/>
            <person name="Stevenson B.S."/>
            <person name="Bojanowski C.L."/>
            <person name="Crookes-Goodson W.J."/>
        </authorList>
    </citation>
    <scope>NUCLEOTIDE SEQUENCE [LARGE SCALE GENOMIC DNA]</scope>
    <source>
        <strain evidence="7 8">D216</strain>
    </source>
</reference>
<dbReference type="EMBL" id="SKBQ01000087">
    <property type="protein sequence ID" value="TPX07705.1"/>
    <property type="molecule type" value="Genomic_DNA"/>
</dbReference>
<evidence type="ECO:0000313" key="8">
    <source>
        <dbReference type="Proteomes" id="UP000319257"/>
    </source>
</evidence>
<dbReference type="GO" id="GO:0006325">
    <property type="term" value="P:chromatin organization"/>
    <property type="evidence" value="ECO:0007669"/>
    <property type="project" value="InterPro"/>
</dbReference>
<evidence type="ECO:0000256" key="6">
    <source>
        <dbReference type="SAM" id="MobiDB-lite"/>
    </source>
</evidence>
<sequence length="1981" mass="222717">MPAFSAINLEPEENIDEEVDNTKQIQVEDALKLFQTALKLHAQGARSHDEANDAYNNLFNSEIFKYPEASTEYERAEAQPDPLLALESSLVGGLDVTGADPDGSGSSLPQALYLSFKNHGQFLLDGIRYKARASPEGPAAVFDDPEVVDEALNALEDFNAALDRDPSDADLWRKTARVAAFLKSARIGRYCLEAAIELDDDPAVVEVEPPSLAEGFAGQQLKAQLEVLGDETALSHPIMGPFTRRELSAALKRYLDPLPWLPNPTKNLAIPKPASKDISLARFVVEVSNPSWADLGMALVQFVNEQGLSGQALVLDIPDIPDEDEVLQMEIDKQLASKYAENATAASPQELSDHASQDLTITAAGIDDSKQVKDSTAEEEPTPATTGKDDPQKDTEKGSQKDRSASLPSRKRSQSAAGLQEAAEEENGETKRSKRTRRRDTAAEEVVDPNAAFISQLEPLQAADKALFEMTKDILENIGVTDRSTMDALTNTLEFFKASDRTTIKLQDPVSLDLREAITSFNDQNAKILLNKKDAPALGLNAFLEHTKGPQKGGPETPSFDEIHGLKAFVRKINDDWMTIQDVGYEWICALSKTYLRLKWSDHMKRSVVQLISRLDEAIYQRVFCELDRLQGEDGAASKSHDLELLVQMLYELYLDVYERITNPNSVVDYAIRAETQARLSRWQDLASHVRRLFSRDADDDLSIRFVWASVFSTTLPSDTSREHILSCWGSVRDFLADMPQREISLPNNAIMPEISAKAAELEISKLTTMDFFLGLFQEEIGDPVTVIDTLEPVLNPDSVYVKTNKESPNSDANGDTNKQRVAKKPITECASQGLRDLWKFLERSTTDLRLFVWGRLGDAYHAIKYPTKQFSCFLRSIEMIIADLSGGELTSASPEARRQMFMQIFKSLDDLIINALSLALNDNTAFDIIEEEHIRSTASVLAKLNCILHVAAMYEDEVRIGYSQPAATGSTFQSFLLKLREMQVRVWSLQYTVLKVGMHQHKGTFKTLETDLAEYLAAIHQVLGLRKYCKFSNKIFLKMMRVELLKQKNIENWEDYLGQVLYDLNGLKLGAGIWEVQEHGCPPEKLERKSALNLVEKIMDLANRMPMKDLLKSDLKNTIEHMQQSMGTTKSTTQMIYNLRYFTEQLKKPIHPMRLYQAWRGCVALDAAAAVTPDTVLATHGWFFLLGMIALSRFKTVDLNRRQTPGATDDLRLGAQYLRFQLQLTPDRWDTWFRLAECFDYELDEAVLWSAEKINKDRGELVKLQRNIIHCYTLALSFSHSALYSLSENDKEALTDMYHNFGMRMYASSREPFAMEPFAHADQERFFIEVMGTGTYKKILHVEMSDYKVWKFAAGLFSRAIRYRPKDWKNHYMLSKCIWKMYQKSDDLLDDLDKRTKPTVDRVIEALESAVEIVALLPKPRSGQDPVLEPHYKIFSILYKLVTRKQLDPQRATDILQRQPFAIQQGEHIDIKDADDWEAFAIKTIRHLKDKDKSNWQHRLIIRHARILYDTDEPTDGAESRPVSDSDVVQATAAFSVLKESMFTKTMVMNVWKCDAERPGRHHVYTEQYVRLMTRLLLVMNDRANMEALLRRIRKKGADFYHFNDLWQNCVMLYVKLLRQTYEIKATEEEVFKNTSLEEFEIMSERITEWVGKTDMEHKALNAMKDAIELKKLNGGLTKAGAVDDLIADCYGILYFEIGPTLPGEEPSKIIEDRSRAAKAEAEKAAADKEAEAGLEIPKVLQNLLNPGDKENISRAGSEAPDKPGEPTIRRGRLGLRRPDITRKAEQAVMRIAEPPKSAVATSARGEGRKSRMGSASSSRNRRTPNGGEAQDHYSNAEEEGDKDGDVAMKDGDAEEAAQNGDGDEEEEDGGASAMSSPPPGSVHDSADDESDLSDVPPDYEDNAPALFPNLRRSIEASVARDDESGAEDTVPESSSPAPVEDGDADGDGNEGEDEPDEGQDSEGQEDAHEEPEEQQEERE</sequence>
<dbReference type="GO" id="GO:0000417">
    <property type="term" value="C:HIR complex"/>
    <property type="evidence" value="ECO:0007669"/>
    <property type="project" value="TreeGrafter"/>
</dbReference>
<feature type="compositionally biased region" description="Polar residues" evidence="6">
    <location>
        <begin position="807"/>
        <end position="817"/>
    </location>
</feature>
<dbReference type="RefSeq" id="XP_030989416.1">
    <property type="nucleotide sequence ID" value="XM_031133237.1"/>
</dbReference>
<dbReference type="InterPro" id="IPR033053">
    <property type="entry name" value="Hir3/CABIN1"/>
</dbReference>
<accession>A0A507AEI9</accession>
<dbReference type="STRING" id="1093900.A0A507AEI9"/>
<evidence type="ECO:0000313" key="7">
    <source>
        <dbReference type="EMBL" id="TPX07705.1"/>
    </source>
</evidence>
<comment type="function">
    <text evidence="1">Has a role in a nucleosome assembly pathway that is required for the integrity of heterochromatin and proper chromosome segregation.</text>
</comment>
<dbReference type="FunCoup" id="A0A507AEI9">
    <property type="interactions" value="125"/>
</dbReference>
<dbReference type="PANTHER" id="PTHR15502:SF7">
    <property type="entry name" value="CALCINEURIN-BINDING PROTEIN CABIN-1"/>
    <property type="match status" value="1"/>
</dbReference>
<feature type="region of interest" description="Disordered" evidence="6">
    <location>
        <begin position="364"/>
        <end position="444"/>
    </location>
</feature>